<name>A0A378NYW4_9FIRM</name>
<gene>
    <name evidence="2" type="primary">yceD_1</name>
    <name evidence="2" type="ORF">NCTC10571_01344</name>
</gene>
<proteinExistence type="predicted"/>
<dbReference type="PANTHER" id="PTHR32097:SF14">
    <property type="entry name" value="TELLURIUM RESISTANCE PROTEIN TERD"/>
    <property type="match status" value="1"/>
</dbReference>
<dbReference type="AlphaFoldDB" id="A0A378NYW4"/>
<evidence type="ECO:0000313" key="2">
    <source>
        <dbReference type="EMBL" id="STY71188.1"/>
    </source>
</evidence>
<reference evidence="2 3" key="1">
    <citation type="submission" date="2018-06" db="EMBL/GenBank/DDBJ databases">
        <authorList>
            <consortium name="Pathogen Informatics"/>
            <person name="Doyle S."/>
        </authorList>
    </citation>
    <scope>NUCLEOTIDE SEQUENCE [LARGE SCALE GENOMIC DNA]</scope>
    <source>
        <strain evidence="2 3">NCTC10571</strain>
    </source>
</reference>
<dbReference type="Proteomes" id="UP000255234">
    <property type="component" value="Unassembled WGS sequence"/>
</dbReference>
<organism evidence="2 3">
    <name type="scientific">Megamonas hypermegale</name>
    <dbReference type="NCBI Taxonomy" id="158847"/>
    <lineage>
        <taxon>Bacteria</taxon>
        <taxon>Bacillati</taxon>
        <taxon>Bacillota</taxon>
        <taxon>Negativicutes</taxon>
        <taxon>Selenomonadales</taxon>
        <taxon>Selenomonadaceae</taxon>
        <taxon>Megamonas</taxon>
    </lineage>
</organism>
<dbReference type="EMBL" id="UGPP01000001">
    <property type="protein sequence ID" value="STY71188.1"/>
    <property type="molecule type" value="Genomic_DNA"/>
</dbReference>
<accession>A0A378NYW4</accession>
<dbReference type="Gene3D" id="2.60.60.30">
    <property type="entry name" value="sav2460 like domains"/>
    <property type="match status" value="1"/>
</dbReference>
<dbReference type="InterPro" id="IPR003325">
    <property type="entry name" value="TerD"/>
</dbReference>
<evidence type="ECO:0000313" key="3">
    <source>
        <dbReference type="Proteomes" id="UP000255234"/>
    </source>
</evidence>
<sequence length="197" mass="21529">MAISLQKGQKISLDKGLTLAKIGLGWDINKYDGQASFDLDASAFLLGANGKTRKDSDFVFYNQPKSENDAVIYSGDNRTGSGNGDDETIIIDFSKIPTDVEKVAITVTIYNAKNLKQNFGMVDNAYIRLCKLSSIDGPEEEVLRYDLGEDFSIETAVVFAELYKHNGQWKFAAVGSGYEGGLAALGRAYGLDVEEEQ</sequence>
<evidence type="ECO:0000259" key="1">
    <source>
        <dbReference type="Pfam" id="PF02342"/>
    </source>
</evidence>
<dbReference type="CDD" id="cd06974">
    <property type="entry name" value="TerD_like"/>
    <property type="match status" value="1"/>
</dbReference>
<dbReference type="InterPro" id="IPR051324">
    <property type="entry name" value="Stress/Tellurium_Resist"/>
</dbReference>
<dbReference type="PANTHER" id="PTHR32097">
    <property type="entry name" value="CAMP-BINDING PROTEIN 1-RELATED"/>
    <property type="match status" value="1"/>
</dbReference>
<protein>
    <submittedName>
        <fullName evidence="2">General stress protein 16U</fullName>
    </submittedName>
</protein>
<dbReference type="RefSeq" id="WP_115151556.1">
    <property type="nucleotide sequence ID" value="NZ_UGPP01000001.1"/>
</dbReference>
<dbReference type="Pfam" id="PF02342">
    <property type="entry name" value="TerD"/>
    <property type="match status" value="1"/>
</dbReference>
<feature type="domain" description="TerD" evidence="1">
    <location>
        <begin position="1"/>
        <end position="189"/>
    </location>
</feature>